<comment type="caution">
    <text evidence="3">The sequence shown here is derived from an EMBL/GenBank/DDBJ whole genome shotgun (WGS) entry which is preliminary data.</text>
</comment>
<protein>
    <recommendedName>
        <fullName evidence="5">Deazaflavin-dependent oxidoreductase (Nitroreductase family)</fullName>
    </recommendedName>
</protein>
<keyword evidence="4" id="KW-1185">Reference proteome</keyword>
<evidence type="ECO:0000313" key="3">
    <source>
        <dbReference type="EMBL" id="GIG01979.1"/>
    </source>
</evidence>
<gene>
    <name evidence="3" type="ORF">Cci01nite_70720</name>
</gene>
<dbReference type="EMBL" id="BONH01000046">
    <property type="protein sequence ID" value="GIG01979.1"/>
    <property type="molecule type" value="Genomic_DNA"/>
</dbReference>
<dbReference type="AlphaFoldDB" id="A0A8J3KNP9"/>
<dbReference type="Proteomes" id="UP000659904">
    <property type="component" value="Unassembled WGS sequence"/>
</dbReference>
<dbReference type="SUPFAM" id="SSF50475">
    <property type="entry name" value="FMN-binding split barrel"/>
    <property type="match status" value="1"/>
</dbReference>
<dbReference type="GO" id="GO:0016491">
    <property type="term" value="F:oxidoreductase activity"/>
    <property type="evidence" value="ECO:0007669"/>
    <property type="project" value="InterPro"/>
</dbReference>
<dbReference type="InterPro" id="IPR004378">
    <property type="entry name" value="F420H2_quin_Rdtase"/>
</dbReference>
<accession>A0A8J3KNP9</accession>
<dbReference type="InterPro" id="IPR012349">
    <property type="entry name" value="Split_barrel_FMN-bd"/>
</dbReference>
<name>A0A8J3KNP9_9ACTN</name>
<evidence type="ECO:0000313" key="4">
    <source>
        <dbReference type="Proteomes" id="UP000659904"/>
    </source>
</evidence>
<organism evidence="3 4">
    <name type="scientific">Catellatospora citrea</name>
    <dbReference type="NCBI Taxonomy" id="53366"/>
    <lineage>
        <taxon>Bacteria</taxon>
        <taxon>Bacillati</taxon>
        <taxon>Actinomycetota</taxon>
        <taxon>Actinomycetes</taxon>
        <taxon>Micromonosporales</taxon>
        <taxon>Micromonosporaceae</taxon>
        <taxon>Catellatospora</taxon>
    </lineage>
</organism>
<evidence type="ECO:0000256" key="2">
    <source>
        <dbReference type="ARBA" id="ARBA00049106"/>
    </source>
</evidence>
<dbReference type="GO" id="GO:0070967">
    <property type="term" value="F:coenzyme F420 binding"/>
    <property type="evidence" value="ECO:0007669"/>
    <property type="project" value="TreeGrafter"/>
</dbReference>
<sequence length="158" mass="17829">MRHTVPMLPRLARYLGHRRWFARMGRFLVPADRAVAKLTKGRVVALGLLPTLILTTTGRKSGQPRTQPLLYVPDGENFVVIGSNWGQQGHPAWSVNLLATPDAVVTLDGRELPVRGVLADGAERERLWQLLLTVWPAYQTYQERASNRVIRIFSLVPR</sequence>
<dbReference type="Gene3D" id="2.30.110.10">
    <property type="entry name" value="Electron Transport, Fmn-binding Protein, Chain A"/>
    <property type="match status" value="1"/>
</dbReference>
<dbReference type="Pfam" id="PF04075">
    <property type="entry name" value="F420H2_quin_red"/>
    <property type="match status" value="1"/>
</dbReference>
<reference evidence="3 4" key="1">
    <citation type="submission" date="2021-01" db="EMBL/GenBank/DDBJ databases">
        <title>Whole genome shotgun sequence of Catellatospora citrea NBRC 14495.</title>
        <authorList>
            <person name="Komaki H."/>
            <person name="Tamura T."/>
        </authorList>
    </citation>
    <scope>NUCLEOTIDE SEQUENCE [LARGE SCALE GENOMIC DNA]</scope>
    <source>
        <strain evidence="3 4">NBRC 14495</strain>
    </source>
</reference>
<dbReference type="GO" id="GO:0005886">
    <property type="term" value="C:plasma membrane"/>
    <property type="evidence" value="ECO:0007669"/>
    <property type="project" value="TreeGrafter"/>
</dbReference>
<proteinExistence type="inferred from homology"/>
<evidence type="ECO:0008006" key="5">
    <source>
        <dbReference type="Google" id="ProtNLM"/>
    </source>
</evidence>
<evidence type="ECO:0000256" key="1">
    <source>
        <dbReference type="ARBA" id="ARBA00008710"/>
    </source>
</evidence>
<dbReference type="PANTHER" id="PTHR39428:SF1">
    <property type="entry name" value="F420H(2)-DEPENDENT QUINONE REDUCTASE RV1261C"/>
    <property type="match status" value="1"/>
</dbReference>
<dbReference type="PANTHER" id="PTHR39428">
    <property type="entry name" value="F420H(2)-DEPENDENT QUINONE REDUCTASE RV1261C"/>
    <property type="match status" value="1"/>
</dbReference>
<dbReference type="NCBIfam" id="TIGR00026">
    <property type="entry name" value="hi_GC_TIGR00026"/>
    <property type="match status" value="1"/>
</dbReference>
<comment type="catalytic activity">
    <reaction evidence="2">
        <text>oxidized coenzyme F420-(gamma-L-Glu)(n) + a quinol + H(+) = reduced coenzyme F420-(gamma-L-Glu)(n) + a quinone</text>
        <dbReference type="Rhea" id="RHEA:39663"/>
        <dbReference type="Rhea" id="RHEA-COMP:12939"/>
        <dbReference type="Rhea" id="RHEA-COMP:14378"/>
        <dbReference type="ChEBI" id="CHEBI:15378"/>
        <dbReference type="ChEBI" id="CHEBI:24646"/>
        <dbReference type="ChEBI" id="CHEBI:132124"/>
        <dbReference type="ChEBI" id="CHEBI:133980"/>
        <dbReference type="ChEBI" id="CHEBI:139511"/>
    </reaction>
</comment>
<comment type="similarity">
    <text evidence="1">Belongs to the F420H(2)-dependent quinone reductase family.</text>
</comment>